<keyword evidence="4" id="KW-0175">Coiled coil</keyword>
<feature type="region of interest" description="Disordered" evidence="5">
    <location>
        <begin position="966"/>
        <end position="1137"/>
    </location>
</feature>
<dbReference type="GO" id="GO:0016593">
    <property type="term" value="C:Cdc73/Paf1 complex"/>
    <property type="evidence" value="ECO:0007669"/>
    <property type="project" value="TreeGrafter"/>
</dbReference>
<feature type="coiled-coil region" evidence="4">
    <location>
        <begin position="478"/>
        <end position="505"/>
    </location>
</feature>
<dbReference type="InterPro" id="IPR003107">
    <property type="entry name" value="HAT"/>
</dbReference>
<dbReference type="InterPro" id="IPR031101">
    <property type="entry name" value="Ctr9"/>
</dbReference>
<dbReference type="Pfam" id="PF13432">
    <property type="entry name" value="TPR_16"/>
    <property type="match status" value="1"/>
</dbReference>
<dbReference type="InterPro" id="IPR011990">
    <property type="entry name" value="TPR-like_helical_dom_sf"/>
</dbReference>
<feature type="compositionally biased region" description="Basic and acidic residues" evidence="5">
    <location>
        <begin position="1045"/>
        <end position="1055"/>
    </location>
</feature>
<dbReference type="OrthoDB" id="298574at2759"/>
<dbReference type="Pfam" id="PF13174">
    <property type="entry name" value="TPR_6"/>
    <property type="match status" value="1"/>
</dbReference>
<accession>Q229U1</accession>
<dbReference type="InterPro" id="IPR019734">
    <property type="entry name" value="TPR_rpt"/>
</dbReference>
<gene>
    <name evidence="6" type="ORF">TTHERM_01337390</name>
</gene>
<evidence type="ECO:0000256" key="3">
    <source>
        <dbReference type="PROSITE-ProRule" id="PRU00339"/>
    </source>
</evidence>
<name>Q229U1_TETTS</name>
<organism evidence="6 7">
    <name type="scientific">Tetrahymena thermophila (strain SB210)</name>
    <dbReference type="NCBI Taxonomy" id="312017"/>
    <lineage>
        <taxon>Eukaryota</taxon>
        <taxon>Sar</taxon>
        <taxon>Alveolata</taxon>
        <taxon>Ciliophora</taxon>
        <taxon>Intramacronucleata</taxon>
        <taxon>Oligohymenophorea</taxon>
        <taxon>Hymenostomatida</taxon>
        <taxon>Tetrahymenina</taxon>
        <taxon>Tetrahymenidae</taxon>
        <taxon>Tetrahymena</taxon>
    </lineage>
</organism>
<dbReference type="eggNOG" id="KOG2002">
    <property type="taxonomic scope" value="Eukaryota"/>
</dbReference>
<evidence type="ECO:0000313" key="6">
    <source>
        <dbReference type="EMBL" id="EAR82060.2"/>
    </source>
</evidence>
<keyword evidence="7" id="KW-1185">Reference proteome</keyword>
<evidence type="ECO:0000256" key="2">
    <source>
        <dbReference type="ARBA" id="ARBA00022803"/>
    </source>
</evidence>
<proteinExistence type="predicted"/>
<dbReference type="SMART" id="SM00028">
    <property type="entry name" value="TPR"/>
    <property type="match status" value="11"/>
</dbReference>
<dbReference type="GeneID" id="7837563"/>
<dbReference type="GO" id="GO:0000993">
    <property type="term" value="F:RNA polymerase II complex binding"/>
    <property type="evidence" value="ECO:0007669"/>
    <property type="project" value="TreeGrafter"/>
</dbReference>
<dbReference type="InParanoid" id="Q229U1"/>
<feature type="compositionally biased region" description="Acidic residues" evidence="5">
    <location>
        <begin position="992"/>
        <end position="1002"/>
    </location>
</feature>
<dbReference type="SMART" id="SM00386">
    <property type="entry name" value="HAT"/>
    <property type="match status" value="5"/>
</dbReference>
<feature type="repeat" description="TPR" evidence="3">
    <location>
        <begin position="324"/>
        <end position="357"/>
    </location>
</feature>
<dbReference type="KEGG" id="tet:TTHERM_01337390"/>
<evidence type="ECO:0000256" key="1">
    <source>
        <dbReference type="ARBA" id="ARBA00022737"/>
    </source>
</evidence>
<feature type="compositionally biased region" description="Acidic residues" evidence="5">
    <location>
        <begin position="1071"/>
        <end position="1083"/>
    </location>
</feature>
<protein>
    <submittedName>
        <fullName evidence="6">Tetratricopeptide repeat protein</fullName>
    </submittedName>
</protein>
<evidence type="ECO:0000256" key="5">
    <source>
        <dbReference type="SAM" id="MobiDB-lite"/>
    </source>
</evidence>
<feature type="repeat" description="TPR" evidence="3">
    <location>
        <begin position="162"/>
        <end position="195"/>
    </location>
</feature>
<feature type="repeat" description="TPR" evidence="3">
    <location>
        <begin position="472"/>
        <end position="505"/>
    </location>
</feature>
<dbReference type="Gene3D" id="1.25.40.10">
    <property type="entry name" value="Tetratricopeptide repeat domain"/>
    <property type="match status" value="5"/>
</dbReference>
<feature type="compositionally biased region" description="Basic residues" evidence="5">
    <location>
        <begin position="1056"/>
        <end position="1066"/>
    </location>
</feature>
<dbReference type="STRING" id="312017.Q229U1"/>
<feature type="compositionally biased region" description="Acidic residues" evidence="5">
    <location>
        <begin position="1024"/>
        <end position="1040"/>
    </location>
</feature>
<dbReference type="GO" id="GO:0006355">
    <property type="term" value="P:regulation of DNA-templated transcription"/>
    <property type="evidence" value="ECO:0007669"/>
    <property type="project" value="InterPro"/>
</dbReference>
<reference evidence="7" key="1">
    <citation type="journal article" date="2006" name="PLoS Biol.">
        <title>Macronuclear genome sequence of the ciliate Tetrahymena thermophila, a model eukaryote.</title>
        <authorList>
            <person name="Eisen J.A."/>
            <person name="Coyne R.S."/>
            <person name="Wu M."/>
            <person name="Wu D."/>
            <person name="Thiagarajan M."/>
            <person name="Wortman J.R."/>
            <person name="Badger J.H."/>
            <person name="Ren Q."/>
            <person name="Amedeo P."/>
            <person name="Jones K.M."/>
            <person name="Tallon L.J."/>
            <person name="Delcher A.L."/>
            <person name="Salzberg S.L."/>
            <person name="Silva J.C."/>
            <person name="Haas B.J."/>
            <person name="Majoros W.H."/>
            <person name="Farzad M."/>
            <person name="Carlton J.M."/>
            <person name="Smith R.K. Jr."/>
            <person name="Garg J."/>
            <person name="Pearlman R.E."/>
            <person name="Karrer K.M."/>
            <person name="Sun L."/>
            <person name="Manning G."/>
            <person name="Elde N.C."/>
            <person name="Turkewitz A.P."/>
            <person name="Asai D.J."/>
            <person name="Wilkes D.E."/>
            <person name="Wang Y."/>
            <person name="Cai H."/>
            <person name="Collins K."/>
            <person name="Stewart B.A."/>
            <person name="Lee S.R."/>
            <person name="Wilamowska K."/>
            <person name="Weinberg Z."/>
            <person name="Ruzzo W.L."/>
            <person name="Wloga D."/>
            <person name="Gaertig J."/>
            <person name="Frankel J."/>
            <person name="Tsao C.-C."/>
            <person name="Gorovsky M.A."/>
            <person name="Keeling P.J."/>
            <person name="Waller R.F."/>
            <person name="Patron N.J."/>
            <person name="Cherry J.M."/>
            <person name="Stover N.A."/>
            <person name="Krieger C.J."/>
            <person name="del Toro C."/>
            <person name="Ryder H.F."/>
            <person name="Williamson S.C."/>
            <person name="Barbeau R.A."/>
            <person name="Hamilton E.P."/>
            <person name="Orias E."/>
        </authorList>
    </citation>
    <scope>NUCLEOTIDE SEQUENCE [LARGE SCALE GENOMIC DNA]</scope>
    <source>
        <strain evidence="7">SB210</strain>
    </source>
</reference>
<dbReference type="HOGENOM" id="CLU_284344_0_0_1"/>
<dbReference type="Proteomes" id="UP000009168">
    <property type="component" value="Unassembled WGS sequence"/>
</dbReference>
<feature type="compositionally biased region" description="Acidic residues" evidence="5">
    <location>
        <begin position="1124"/>
        <end position="1137"/>
    </location>
</feature>
<keyword evidence="2 3" id="KW-0802">TPR repeat</keyword>
<dbReference type="Pfam" id="PF13181">
    <property type="entry name" value="TPR_8"/>
    <property type="match status" value="2"/>
</dbReference>
<dbReference type="AlphaFoldDB" id="Q229U1"/>
<sequence>MEKIIRKLETQGHIDIKELPQDLVKFYAECSTKEISLDLWNRIAISLYENGESEKFNSIMHYIQSIEMDKPIHDTPSGRVYKRNINNTNIQALIAKASKEESIEQRNNYFQQAIQTLNTSRIKDVKSLTHSIQGFINFYQNKQVGITQKNLQNACVQDKNDIIDILGQAQIFFFAKDYSKALEYFKEALQKNPKLPGRARLGLAYCFFMQKKFELSKRAFQRVIDLDKTVYEAYLGLAILAFQRKEWNVYIQNLNKAYELNKSSPLVLYYIAEFYYIQQDNVNTKKMAFQAINNLKNLPKILMDSDKLKTYVKQTRSDFYDIKSRLYQMIGSCFHREKKYELAQKFYEQSLQSNRANIQSCFCLAQIFIQNQQYDQAFRRLEEIRNQCPENEKELTFEFFKPLAYLQSKLALGQNKQTQQQYYLKALNYNPQDFEAQLEYANNLTDIDAHESLRYFKQALSVLNEKKERINPEIYNNIGVLESHLKNYQKAIEAFEQAIKLAVQSNQEGGVNVFSKNYQNNTNEIETDQDKEESETKRKSFLCTVKFNMAAMYEDLKQNENAFSLYQEVLNICPYYLDSYVRLAYLEFKKGSFQNAIKYCEEALVKKDEAKSNNVRSDLVLCMKGYIHSQYDDDQSAREAFNLIKKQGFNDNYSKLFVYYMDYEQQIEKRDNQESQKKIMIIGEKIKEILGLDQTNIQALIVLAVVLAENGQINEAKEIFNSLKENISVFPNILFNLGQIQYLEKNYGEALMNYKKFQEKSSLVKDEYLLTQIALCNLHLEKYAEAKTQIKKLILRYPSSVVHRYNYYMIQLIEVEKIFSNADRSLKDKENAFIICKRAKEFLDFFKSDQKCKKSRSEHFSTYVKQKRTDFFNSILEQLETKRMMLESNMPQFEKMLDEARQKQQQSQGYHQNEEEVFRKWKMEQELKKSKIEEEKRLQELKLEQKFAERIRKQEEIQKILEENKVKQEEKKQRSSSNKGKSKSSGKRQKNEEDEFIDDDNGLDNLSELFDGDVVDYAVSGDQQEQEEIFNDDGDGEEEIQLPQRKLDSAKEPKTLKKRKLNKMKSKNREDENEFDDFDENQGEQEFQHQDDNQMEEEEQIVVEKQNEVVNVQKKPPKRNLVLDDNDDEDVENMFQD</sequence>
<dbReference type="RefSeq" id="XP_001029723.2">
    <property type="nucleotide sequence ID" value="XM_001029723.3"/>
</dbReference>
<dbReference type="PANTHER" id="PTHR14027">
    <property type="entry name" value="RNA POLYMERASE-ASSOCIATED PROTEIN CTR9"/>
    <property type="match status" value="1"/>
</dbReference>
<dbReference type="Pfam" id="PF00515">
    <property type="entry name" value="TPR_1"/>
    <property type="match status" value="1"/>
</dbReference>
<dbReference type="GO" id="GO:0006368">
    <property type="term" value="P:transcription elongation by RNA polymerase II"/>
    <property type="evidence" value="ECO:0007669"/>
    <property type="project" value="TreeGrafter"/>
</dbReference>
<dbReference type="GO" id="GO:0006396">
    <property type="term" value="P:RNA processing"/>
    <property type="evidence" value="ECO:0007669"/>
    <property type="project" value="InterPro"/>
</dbReference>
<keyword evidence="1" id="KW-0677">Repeat</keyword>
<dbReference type="PANTHER" id="PTHR14027:SF2">
    <property type="entry name" value="RNA POLYMERASE-ASSOCIATED PROTEIN CTR9 HOMOLOG"/>
    <property type="match status" value="1"/>
</dbReference>
<dbReference type="PROSITE" id="PS50005">
    <property type="entry name" value="TPR"/>
    <property type="match status" value="3"/>
</dbReference>
<dbReference type="EMBL" id="GG662395">
    <property type="protein sequence ID" value="EAR82060.2"/>
    <property type="molecule type" value="Genomic_DNA"/>
</dbReference>
<evidence type="ECO:0000313" key="7">
    <source>
        <dbReference type="Proteomes" id="UP000009168"/>
    </source>
</evidence>
<dbReference type="SUPFAM" id="SSF48452">
    <property type="entry name" value="TPR-like"/>
    <property type="match status" value="4"/>
</dbReference>
<evidence type="ECO:0000256" key="4">
    <source>
        <dbReference type="SAM" id="Coils"/>
    </source>
</evidence>